<accession>W6YRS2</accession>
<keyword evidence="1" id="KW-0812">Transmembrane</keyword>
<sequence length="283" mass="31739">MHIRSIVGPKEEICRVPRQFGGSSPFVLYCKSRKDMFHSEVDRGPKPSSRLLGLCIQYWEPFLLGNLSPHSKLVSRQISLDQRFAFLAWCQTQTQTAKSFSYLYTTSIPPAVCQYHKKLPSLTSLLSTTISIFLQSPSPSTTTTRPPAAPMFSPDSDYEVEEETIQARLLPSAEQTLDQLEAARELADHQGANRGVLKWLDGVETQPVGYGSHQLLLWDDHLPHSWVALALFSLLVFTLGFAAGRFLQIRTKTLRTRPLKSEWDTNALALETSLKETGGGWMS</sequence>
<dbReference type="EMBL" id="KI964545">
    <property type="protein sequence ID" value="EUC38139.1"/>
    <property type="molecule type" value="Genomic_DNA"/>
</dbReference>
<gene>
    <name evidence="2" type="ORF">COCCADRAFT_22479</name>
</gene>
<keyword evidence="3" id="KW-1185">Reference proteome</keyword>
<evidence type="ECO:0000313" key="2">
    <source>
        <dbReference type="EMBL" id="EUC38139.1"/>
    </source>
</evidence>
<evidence type="ECO:0000313" key="3">
    <source>
        <dbReference type="Proteomes" id="UP000053841"/>
    </source>
</evidence>
<proteinExistence type="predicted"/>
<dbReference type="HOGENOM" id="CLU_983498_0_0_1"/>
<evidence type="ECO:0000256" key="1">
    <source>
        <dbReference type="SAM" id="Phobius"/>
    </source>
</evidence>
<name>W6YRS2_COCC2</name>
<dbReference type="AlphaFoldDB" id="W6YRS2"/>
<feature type="transmembrane region" description="Helical" evidence="1">
    <location>
        <begin position="226"/>
        <end position="247"/>
    </location>
</feature>
<keyword evidence="1" id="KW-0472">Membrane</keyword>
<protein>
    <submittedName>
        <fullName evidence="2">Uncharacterized protein</fullName>
    </submittedName>
</protein>
<dbReference type="GeneID" id="19145207"/>
<dbReference type="Proteomes" id="UP000053841">
    <property type="component" value="Unassembled WGS sequence"/>
</dbReference>
<reference evidence="2 3" key="1">
    <citation type="journal article" date="2013" name="PLoS Genet.">
        <title>Comparative genome structure, secondary metabolite, and effector coding capacity across Cochliobolus pathogens.</title>
        <authorList>
            <person name="Condon B.J."/>
            <person name="Leng Y."/>
            <person name="Wu D."/>
            <person name="Bushley K.E."/>
            <person name="Ohm R.A."/>
            <person name="Otillar R."/>
            <person name="Martin J."/>
            <person name="Schackwitz W."/>
            <person name="Grimwood J."/>
            <person name="MohdZainudin N."/>
            <person name="Xue C."/>
            <person name="Wang R."/>
            <person name="Manning V.A."/>
            <person name="Dhillon B."/>
            <person name="Tu Z.J."/>
            <person name="Steffenson B.J."/>
            <person name="Salamov A."/>
            <person name="Sun H."/>
            <person name="Lowry S."/>
            <person name="LaButti K."/>
            <person name="Han J."/>
            <person name="Copeland A."/>
            <person name="Lindquist E."/>
            <person name="Barry K."/>
            <person name="Schmutz J."/>
            <person name="Baker S.E."/>
            <person name="Ciuffetti L.M."/>
            <person name="Grigoriev I.V."/>
            <person name="Zhong S."/>
            <person name="Turgeon B.G."/>
        </authorList>
    </citation>
    <scope>NUCLEOTIDE SEQUENCE [LARGE SCALE GENOMIC DNA]</scope>
    <source>
        <strain evidence="2 3">26-R-13</strain>
    </source>
</reference>
<keyword evidence="1" id="KW-1133">Transmembrane helix</keyword>
<dbReference type="OrthoDB" id="10488044at2759"/>
<dbReference type="RefSeq" id="XP_007707587.1">
    <property type="nucleotide sequence ID" value="XM_007709397.1"/>
</dbReference>
<organism evidence="2 3">
    <name type="scientific">Cochliobolus carbonum (strain 26-R-13)</name>
    <name type="common">Maize leaf spot fungus</name>
    <name type="synonym">Bipolaris zeicola</name>
    <dbReference type="NCBI Taxonomy" id="930089"/>
    <lineage>
        <taxon>Eukaryota</taxon>
        <taxon>Fungi</taxon>
        <taxon>Dikarya</taxon>
        <taxon>Ascomycota</taxon>
        <taxon>Pezizomycotina</taxon>
        <taxon>Dothideomycetes</taxon>
        <taxon>Pleosporomycetidae</taxon>
        <taxon>Pleosporales</taxon>
        <taxon>Pleosporineae</taxon>
        <taxon>Pleosporaceae</taxon>
        <taxon>Bipolaris</taxon>
    </lineage>
</organism>
<dbReference type="KEGG" id="bze:COCCADRAFT_22479"/>